<evidence type="ECO:0000259" key="4">
    <source>
        <dbReference type="Pfam" id="PF00087"/>
    </source>
</evidence>
<dbReference type="GO" id="GO:0098552">
    <property type="term" value="C:side of membrane"/>
    <property type="evidence" value="ECO:0007669"/>
    <property type="project" value="UniProtKB-KW"/>
</dbReference>
<sequence>MKKILLVTLLLAGMIISGSALQCYFCVPESGKPCNPTIENCGPGKDTCFQGVRSIPSLIQKKCMRMEECEDKRDSRSMRVQCCQTDLCNK</sequence>
<dbReference type="Pfam" id="PF00087">
    <property type="entry name" value="Toxin_TOLIP"/>
    <property type="match status" value="1"/>
</dbReference>
<organism evidence="5 6">
    <name type="scientific">Astyanax mexicanus</name>
    <name type="common">Blind cave fish</name>
    <name type="synonym">Astyanax fasciatus mexicanus</name>
    <dbReference type="NCBI Taxonomy" id="7994"/>
    <lineage>
        <taxon>Eukaryota</taxon>
        <taxon>Metazoa</taxon>
        <taxon>Chordata</taxon>
        <taxon>Craniata</taxon>
        <taxon>Vertebrata</taxon>
        <taxon>Euteleostomi</taxon>
        <taxon>Actinopterygii</taxon>
        <taxon>Neopterygii</taxon>
        <taxon>Teleostei</taxon>
        <taxon>Ostariophysi</taxon>
        <taxon>Characiformes</taxon>
        <taxon>Characoidei</taxon>
        <taxon>Acestrorhamphidae</taxon>
        <taxon>Acestrorhamphinae</taxon>
        <taxon>Astyanax</taxon>
    </lineage>
</organism>
<dbReference type="Gene3D" id="2.10.60.10">
    <property type="entry name" value="CD59"/>
    <property type="match status" value="1"/>
</dbReference>
<dbReference type="AlphaFoldDB" id="A0A8T2M693"/>
<evidence type="ECO:0000256" key="1">
    <source>
        <dbReference type="ARBA" id="ARBA00022729"/>
    </source>
</evidence>
<dbReference type="InterPro" id="IPR018363">
    <property type="entry name" value="CD59_antigen_CS"/>
</dbReference>
<evidence type="ECO:0000313" key="5">
    <source>
        <dbReference type="EMBL" id="KAG9278637.1"/>
    </source>
</evidence>
<protein>
    <submittedName>
        <fullName evidence="5">CD59A glycoprotein-like</fullName>
    </submittedName>
</protein>
<feature type="signal peptide" evidence="3">
    <location>
        <begin position="1"/>
        <end position="20"/>
    </location>
</feature>
<keyword evidence="1 3" id="KW-0732">Signal</keyword>
<reference evidence="5 6" key="1">
    <citation type="submission" date="2021-07" db="EMBL/GenBank/DDBJ databases">
        <authorList>
            <person name="Imarazene B."/>
            <person name="Zahm M."/>
            <person name="Klopp C."/>
            <person name="Cabau C."/>
            <person name="Beille S."/>
            <person name="Jouanno E."/>
            <person name="Castinel A."/>
            <person name="Lluch J."/>
            <person name="Gil L."/>
            <person name="Kuchtly C."/>
            <person name="Lopez Roques C."/>
            <person name="Donnadieu C."/>
            <person name="Parrinello H."/>
            <person name="Journot L."/>
            <person name="Du K."/>
            <person name="Schartl M."/>
            <person name="Retaux S."/>
            <person name="Guiguen Y."/>
        </authorList>
    </citation>
    <scope>NUCLEOTIDE SEQUENCE [LARGE SCALE GENOMIC DNA]</scope>
    <source>
        <strain evidence="5">Pach_M1</strain>
        <tissue evidence="5">Testis</tissue>
    </source>
</reference>
<dbReference type="InterPro" id="IPR035076">
    <property type="entry name" value="Toxin/TOLIP"/>
</dbReference>
<dbReference type="SUPFAM" id="SSF57302">
    <property type="entry name" value="Snake toxin-like"/>
    <property type="match status" value="1"/>
</dbReference>
<evidence type="ECO:0000256" key="2">
    <source>
        <dbReference type="ARBA" id="ARBA00023157"/>
    </source>
</evidence>
<evidence type="ECO:0000256" key="3">
    <source>
        <dbReference type="SAM" id="SignalP"/>
    </source>
</evidence>
<dbReference type="EMBL" id="JAICCE010000004">
    <property type="protein sequence ID" value="KAG9278637.1"/>
    <property type="molecule type" value="Genomic_DNA"/>
</dbReference>
<gene>
    <name evidence="5" type="ORF">AMEX_G6534</name>
</gene>
<keyword evidence="2" id="KW-1015">Disulfide bond</keyword>
<dbReference type="PROSITE" id="PS00983">
    <property type="entry name" value="LY6_UPAR"/>
    <property type="match status" value="1"/>
</dbReference>
<accession>A0A8T2M693</accession>
<comment type="caution">
    <text evidence="5">The sequence shown here is derived from an EMBL/GenBank/DDBJ whole genome shotgun (WGS) entry which is preliminary data.</text>
</comment>
<dbReference type="InterPro" id="IPR045860">
    <property type="entry name" value="Snake_toxin-like_sf"/>
</dbReference>
<dbReference type="Proteomes" id="UP000752171">
    <property type="component" value="Unassembled WGS sequence"/>
</dbReference>
<feature type="chain" id="PRO_5035787797" evidence="3">
    <location>
        <begin position="21"/>
        <end position="90"/>
    </location>
</feature>
<dbReference type="PANTHER" id="PTHR10036:SF25">
    <property type="entry name" value="HEP21 PROTEIN"/>
    <property type="match status" value="1"/>
</dbReference>
<evidence type="ECO:0000313" key="6">
    <source>
        <dbReference type="Proteomes" id="UP000752171"/>
    </source>
</evidence>
<name>A0A8T2M693_ASTMX</name>
<dbReference type="KEGG" id="amex:103037021"/>
<dbReference type="PANTHER" id="PTHR10036">
    <property type="entry name" value="CD59 GLYCOPROTEIN"/>
    <property type="match status" value="1"/>
</dbReference>
<feature type="domain" description="Snake toxin/toxin-like" evidence="4">
    <location>
        <begin position="21"/>
        <end position="89"/>
    </location>
</feature>
<proteinExistence type="predicted"/>